<feature type="non-terminal residue" evidence="1">
    <location>
        <position position="207"/>
    </location>
</feature>
<name>X1J401_9ZZZZ</name>
<dbReference type="AlphaFoldDB" id="X1J401"/>
<evidence type="ECO:0000313" key="1">
    <source>
        <dbReference type="EMBL" id="GAH88717.1"/>
    </source>
</evidence>
<sequence length="207" mass="23264">MDIEGTDTLRIRRECKHCHGHGVDVHGYRGMWCNECNKPVSPTADFTPPYMPCGHLNVHLEWRIPAECDKCCGKGYTEHETTITDLVQYIAGALDIAKILTPNAMSAMLEDLKDLTPEESEGGSPTNLVSLSKEAIDQVFEEATHQRDYLIGLYRLVIPEWDAVVRIVGIGYPTVSYKTWDYICRKAIAFDKEHLPQVLAGGLWINS</sequence>
<dbReference type="EMBL" id="BARU01036231">
    <property type="protein sequence ID" value="GAH88717.1"/>
    <property type="molecule type" value="Genomic_DNA"/>
</dbReference>
<proteinExistence type="predicted"/>
<protein>
    <submittedName>
        <fullName evidence="1">Uncharacterized protein</fullName>
    </submittedName>
</protein>
<reference evidence="1" key="1">
    <citation type="journal article" date="2014" name="Front. Microbiol.">
        <title>High frequency of phylogenetically diverse reductive dehalogenase-homologous genes in deep subseafloor sedimentary metagenomes.</title>
        <authorList>
            <person name="Kawai M."/>
            <person name="Futagami T."/>
            <person name="Toyoda A."/>
            <person name="Takaki Y."/>
            <person name="Nishi S."/>
            <person name="Hori S."/>
            <person name="Arai W."/>
            <person name="Tsubouchi T."/>
            <person name="Morono Y."/>
            <person name="Uchiyama I."/>
            <person name="Ito T."/>
            <person name="Fujiyama A."/>
            <person name="Inagaki F."/>
            <person name="Takami H."/>
        </authorList>
    </citation>
    <scope>NUCLEOTIDE SEQUENCE</scope>
    <source>
        <strain evidence="1">Expedition CK06-06</strain>
    </source>
</reference>
<accession>X1J401</accession>
<gene>
    <name evidence="1" type="ORF">S03H2_56611</name>
</gene>
<organism evidence="1">
    <name type="scientific">marine sediment metagenome</name>
    <dbReference type="NCBI Taxonomy" id="412755"/>
    <lineage>
        <taxon>unclassified sequences</taxon>
        <taxon>metagenomes</taxon>
        <taxon>ecological metagenomes</taxon>
    </lineage>
</organism>
<comment type="caution">
    <text evidence="1">The sequence shown here is derived from an EMBL/GenBank/DDBJ whole genome shotgun (WGS) entry which is preliminary data.</text>
</comment>